<comment type="caution">
    <text evidence="2">The sequence shown here is derived from an EMBL/GenBank/DDBJ whole genome shotgun (WGS) entry which is preliminary data.</text>
</comment>
<feature type="domain" description="Protein kinase" evidence="1">
    <location>
        <begin position="1"/>
        <end position="158"/>
    </location>
</feature>
<dbReference type="InterPro" id="IPR011009">
    <property type="entry name" value="Kinase-like_dom_sf"/>
</dbReference>
<dbReference type="InterPro" id="IPR000719">
    <property type="entry name" value="Prot_kinase_dom"/>
</dbReference>
<dbReference type="EMBL" id="LLXI01002722">
    <property type="protein sequence ID" value="PKY57838.1"/>
    <property type="molecule type" value="Genomic_DNA"/>
</dbReference>
<protein>
    <recommendedName>
        <fullName evidence="1">Protein kinase domain-containing protein</fullName>
    </recommendedName>
</protein>
<evidence type="ECO:0000313" key="3">
    <source>
        <dbReference type="Proteomes" id="UP000234323"/>
    </source>
</evidence>
<sequence>MEYADGTYQISKALEYLHNEEILHRDLNKIKLYDFGLSKRIEEISKFARTSRDIKYTPSEYSEPYTDNYKLLRLNVQQVVTKLEETRSQKNMTGDNFEEDSQLLKRNNNTNASFDDSNIHLIISAYLSINAGMVMITIGELSIDKNLNIQIYLNILTI</sequence>
<name>A0A2I1HG43_9GLOM</name>
<dbReference type="Gene3D" id="1.10.510.10">
    <property type="entry name" value="Transferase(Phosphotransferase) domain 1"/>
    <property type="match status" value="1"/>
</dbReference>
<dbReference type="GO" id="GO:0005524">
    <property type="term" value="F:ATP binding"/>
    <property type="evidence" value="ECO:0007669"/>
    <property type="project" value="InterPro"/>
</dbReference>
<proteinExistence type="predicted"/>
<accession>A0A2I1HG43</accession>
<dbReference type="GO" id="GO:0004672">
    <property type="term" value="F:protein kinase activity"/>
    <property type="evidence" value="ECO:0007669"/>
    <property type="project" value="InterPro"/>
</dbReference>
<dbReference type="Proteomes" id="UP000234323">
    <property type="component" value="Unassembled WGS sequence"/>
</dbReference>
<dbReference type="SUPFAM" id="SSF56112">
    <property type="entry name" value="Protein kinase-like (PK-like)"/>
    <property type="match status" value="1"/>
</dbReference>
<organism evidence="2 3">
    <name type="scientific">Rhizophagus irregularis</name>
    <dbReference type="NCBI Taxonomy" id="588596"/>
    <lineage>
        <taxon>Eukaryota</taxon>
        <taxon>Fungi</taxon>
        <taxon>Fungi incertae sedis</taxon>
        <taxon>Mucoromycota</taxon>
        <taxon>Glomeromycotina</taxon>
        <taxon>Glomeromycetes</taxon>
        <taxon>Glomerales</taxon>
        <taxon>Glomeraceae</taxon>
        <taxon>Rhizophagus</taxon>
    </lineage>
</organism>
<reference evidence="2 3" key="1">
    <citation type="submission" date="2015-10" db="EMBL/GenBank/DDBJ databases">
        <title>Genome analyses suggest a sexual origin of heterokaryosis in a supposedly ancient asexual fungus.</title>
        <authorList>
            <person name="Ropars J."/>
            <person name="Sedzielewska K."/>
            <person name="Noel J."/>
            <person name="Charron P."/>
            <person name="Farinelli L."/>
            <person name="Marton T."/>
            <person name="Kruger M."/>
            <person name="Pelin A."/>
            <person name="Brachmann A."/>
            <person name="Corradi N."/>
        </authorList>
    </citation>
    <scope>NUCLEOTIDE SEQUENCE [LARGE SCALE GENOMIC DNA]</scope>
    <source>
        <strain evidence="2 3">A4</strain>
    </source>
</reference>
<evidence type="ECO:0000313" key="2">
    <source>
        <dbReference type="EMBL" id="PKY57838.1"/>
    </source>
</evidence>
<evidence type="ECO:0000259" key="1">
    <source>
        <dbReference type="PROSITE" id="PS50011"/>
    </source>
</evidence>
<dbReference type="PROSITE" id="PS50011">
    <property type="entry name" value="PROTEIN_KINASE_DOM"/>
    <property type="match status" value="1"/>
</dbReference>
<gene>
    <name evidence="2" type="ORF">RhiirA4_479213</name>
</gene>
<keyword evidence="3" id="KW-1185">Reference proteome</keyword>
<dbReference type="AlphaFoldDB" id="A0A2I1HG43"/>